<evidence type="ECO:0000313" key="3">
    <source>
        <dbReference type="Proteomes" id="UP001314903"/>
    </source>
</evidence>
<feature type="transmembrane region" description="Helical" evidence="1">
    <location>
        <begin position="134"/>
        <end position="156"/>
    </location>
</feature>
<evidence type="ECO:0000256" key="1">
    <source>
        <dbReference type="SAM" id="Phobius"/>
    </source>
</evidence>
<dbReference type="EMBL" id="JAGGLI010000002">
    <property type="protein sequence ID" value="MBP2026554.1"/>
    <property type="molecule type" value="Genomic_DNA"/>
</dbReference>
<organism evidence="2 3">
    <name type="scientific">Acetoanaerobium pronyense</name>
    <dbReference type="NCBI Taxonomy" id="1482736"/>
    <lineage>
        <taxon>Bacteria</taxon>
        <taxon>Bacillati</taxon>
        <taxon>Bacillota</taxon>
        <taxon>Clostridia</taxon>
        <taxon>Peptostreptococcales</taxon>
        <taxon>Filifactoraceae</taxon>
        <taxon>Acetoanaerobium</taxon>
    </lineage>
</organism>
<dbReference type="Pfam" id="PF07456">
    <property type="entry name" value="Hpre_diP_synt_I"/>
    <property type="match status" value="1"/>
</dbReference>
<dbReference type="PIRSF" id="PIRSF027391">
    <property type="entry name" value="Hpre_diP_synt_I"/>
    <property type="match status" value="1"/>
</dbReference>
<feature type="transmembrane region" description="Helical" evidence="1">
    <location>
        <begin position="6"/>
        <end position="23"/>
    </location>
</feature>
<dbReference type="RefSeq" id="WP_209658722.1">
    <property type="nucleotide sequence ID" value="NZ_JAGGLI010000002.1"/>
</dbReference>
<dbReference type="InterPro" id="IPR014535">
    <property type="entry name" value="Hpre_diP_synt_I"/>
</dbReference>
<dbReference type="Proteomes" id="UP001314903">
    <property type="component" value="Unassembled WGS sequence"/>
</dbReference>
<keyword evidence="2" id="KW-0808">Transferase</keyword>
<feature type="transmembrane region" description="Helical" evidence="1">
    <location>
        <begin position="30"/>
        <end position="54"/>
    </location>
</feature>
<reference evidence="2 3" key="1">
    <citation type="submission" date="2021-03" db="EMBL/GenBank/DDBJ databases">
        <title>Genomic Encyclopedia of Type Strains, Phase IV (KMG-IV): sequencing the most valuable type-strain genomes for metagenomic binning, comparative biology and taxonomic classification.</title>
        <authorList>
            <person name="Goeker M."/>
        </authorList>
    </citation>
    <scope>NUCLEOTIDE SEQUENCE [LARGE SCALE GENOMIC DNA]</scope>
    <source>
        <strain evidence="2 3">DSM 27512</strain>
    </source>
</reference>
<feature type="transmembrane region" description="Helical" evidence="1">
    <location>
        <begin position="66"/>
        <end position="92"/>
    </location>
</feature>
<gene>
    <name evidence="2" type="ORF">J2Z35_000343</name>
</gene>
<feature type="transmembrane region" description="Helical" evidence="1">
    <location>
        <begin position="104"/>
        <end position="128"/>
    </location>
</feature>
<keyword evidence="1" id="KW-0812">Transmembrane</keyword>
<keyword evidence="1" id="KW-0472">Membrane</keyword>
<dbReference type="GO" id="GO:0000010">
    <property type="term" value="F:heptaprenyl diphosphate synthase activity"/>
    <property type="evidence" value="ECO:0007669"/>
    <property type="project" value="UniProtKB-EC"/>
</dbReference>
<keyword evidence="3" id="KW-1185">Reference proteome</keyword>
<dbReference type="EC" id="2.5.1.30" evidence="2"/>
<dbReference type="Gene3D" id="1.10.1760.20">
    <property type="match status" value="1"/>
</dbReference>
<accession>A0ABS4KIU9</accession>
<name>A0ABS4KIU9_9FIRM</name>
<evidence type="ECO:0000313" key="2">
    <source>
        <dbReference type="EMBL" id="MBP2026554.1"/>
    </source>
</evidence>
<dbReference type="InterPro" id="IPR010898">
    <property type="entry name" value="Hpre_diP_synth_I"/>
</dbReference>
<keyword evidence="1" id="KW-1133">Transmembrane helix</keyword>
<protein>
    <submittedName>
        <fullName evidence="2">Heptaprenyl diphosphate synthase</fullName>
        <ecNumber evidence="2">2.5.1.30</ecNumber>
    </submittedName>
</protein>
<sequence>MTKTKRLVYLSLMVSQSLVLYIVESFLPPISFIAPGAKLGLANIITLSVLYISGFRDALAVLGMRIFISSMFGGGFSAFLYSISGGILGLLAMGITKKFHKLDISIVGVSVSGALFFNIGQMLAAALIIQNLAILVYLPILSYVSVGTGIFVGIVAKFMVERMSFMNFATKKIK</sequence>
<proteinExistence type="predicted"/>
<comment type="caution">
    <text evidence="2">The sequence shown here is derived from an EMBL/GenBank/DDBJ whole genome shotgun (WGS) entry which is preliminary data.</text>
</comment>